<dbReference type="Proteomes" id="UP000242814">
    <property type="component" value="Unassembled WGS sequence"/>
</dbReference>
<feature type="compositionally biased region" description="Polar residues" evidence="1">
    <location>
        <begin position="74"/>
        <end position="85"/>
    </location>
</feature>
<dbReference type="VEuPathDB" id="FungiDB:PADG_08702"/>
<evidence type="ECO:0000313" key="2">
    <source>
        <dbReference type="EMBL" id="ODH13233.1"/>
    </source>
</evidence>
<feature type="region of interest" description="Disordered" evidence="1">
    <location>
        <begin position="335"/>
        <end position="477"/>
    </location>
</feature>
<evidence type="ECO:0000313" key="3">
    <source>
        <dbReference type="Proteomes" id="UP000242814"/>
    </source>
</evidence>
<dbReference type="OrthoDB" id="2402960at2759"/>
<dbReference type="EMBL" id="LZYO01000539">
    <property type="protein sequence ID" value="ODH13233.1"/>
    <property type="molecule type" value="Genomic_DNA"/>
</dbReference>
<gene>
    <name evidence="2" type="ORF">ACO22_07461</name>
</gene>
<reference evidence="2 3" key="1">
    <citation type="submission" date="2016-06" db="EMBL/GenBank/DDBJ databases">
        <authorList>
            <person name="Kjaerup R.B."/>
            <person name="Dalgaard T.S."/>
            <person name="Juul-Madsen H.R."/>
        </authorList>
    </citation>
    <scope>NUCLEOTIDE SEQUENCE [LARGE SCALE GENOMIC DNA]</scope>
    <source>
        <strain evidence="2 3">Pb300</strain>
    </source>
</reference>
<evidence type="ECO:0000256" key="1">
    <source>
        <dbReference type="SAM" id="MobiDB-lite"/>
    </source>
</evidence>
<dbReference type="AlphaFoldDB" id="A0A1D2J4L8"/>
<feature type="compositionally biased region" description="Gly residues" evidence="1">
    <location>
        <begin position="367"/>
        <end position="376"/>
    </location>
</feature>
<feature type="region of interest" description="Disordered" evidence="1">
    <location>
        <begin position="270"/>
        <end position="307"/>
    </location>
</feature>
<feature type="compositionally biased region" description="Basic and acidic residues" evidence="1">
    <location>
        <begin position="169"/>
        <end position="185"/>
    </location>
</feature>
<accession>A0A1D2J4L8</accession>
<organism evidence="2 3">
    <name type="scientific">Paracoccidioides brasiliensis</name>
    <dbReference type="NCBI Taxonomy" id="121759"/>
    <lineage>
        <taxon>Eukaryota</taxon>
        <taxon>Fungi</taxon>
        <taxon>Dikarya</taxon>
        <taxon>Ascomycota</taxon>
        <taxon>Pezizomycotina</taxon>
        <taxon>Eurotiomycetes</taxon>
        <taxon>Eurotiomycetidae</taxon>
        <taxon>Onygenales</taxon>
        <taxon>Ajellomycetaceae</taxon>
        <taxon>Paracoccidioides</taxon>
    </lineage>
</organism>
<comment type="caution">
    <text evidence="2">The sequence shown here is derived from an EMBL/GenBank/DDBJ whole genome shotgun (WGS) entry which is preliminary data.</text>
</comment>
<feature type="compositionally biased region" description="Basic and acidic residues" evidence="1">
    <location>
        <begin position="94"/>
        <end position="109"/>
    </location>
</feature>
<protein>
    <submittedName>
        <fullName evidence="2">Uncharacterized protein</fullName>
    </submittedName>
</protein>
<dbReference type="VEuPathDB" id="FungiDB:PABG_07835"/>
<proteinExistence type="predicted"/>
<feature type="compositionally biased region" description="Polar residues" evidence="1">
    <location>
        <begin position="467"/>
        <end position="477"/>
    </location>
</feature>
<feature type="region of interest" description="Disordered" evidence="1">
    <location>
        <begin position="39"/>
        <end position="232"/>
    </location>
</feature>
<sequence>MDEFAQTRGVDDLFDDEIIPIPSHEVEIEYHDEQQQFELQFELQPTTTPQPVLDTQPLLTPDPPQPLTSQSLQRHQQQLNHQSPAPTEHQLCGELKERSGARTSRDGSHSKNRGNKRGYGEKARGRGRSGGSCGNGRDGRRARSQPTEEKSDFPAHAPAAAEVEAAEPVTEKDEQTERAAAHGDADERDGGDDEDKKIKEQKTPAPASRTFAVKGDRSGTGGVKKPKLTEDELTERMKAAKIKSAERAAAHARAEADEASFLERERIAAEKRREEMQNRRAMNGERERNRQRKLDTQTRREWDSEKSAEAFAVSALMARGRGGSGGVRLYRRDAHSGLSYDGASPTTTDVARGHLEEAFPDPDGSGYFRGRGGGRGNTRRGRGGKGRGNYFVRQPCSAEAVSSTRNPLPPRVGAEDEFPALPPSVGGNGKRDENENRSGSASGSGSGNNNGDSTPMSPLGSWAEQVEMSQAQAQSQE</sequence>
<feature type="compositionally biased region" description="Low complexity" evidence="1">
    <location>
        <begin position="154"/>
        <end position="168"/>
    </location>
</feature>
<feature type="compositionally biased region" description="Low complexity" evidence="1">
    <location>
        <begin position="39"/>
        <end position="59"/>
    </location>
</feature>
<feature type="compositionally biased region" description="Basic and acidic residues" evidence="1">
    <location>
        <begin position="137"/>
        <end position="153"/>
    </location>
</feature>
<name>A0A1D2J4L8_PARBR</name>